<dbReference type="EMBL" id="LAZR01016560">
    <property type="protein sequence ID" value="KKM03987.1"/>
    <property type="molecule type" value="Genomic_DNA"/>
</dbReference>
<protein>
    <submittedName>
        <fullName evidence="1">Uncharacterized protein</fullName>
    </submittedName>
</protein>
<sequence>CHGDSQDGNGLFARVWQPKPSNFRDSGTIAQLDENYLFWRITEGGVALLFGDDDG</sequence>
<proteinExistence type="predicted"/>
<dbReference type="AlphaFoldDB" id="A0A0F9HLD8"/>
<organism evidence="1">
    <name type="scientific">marine sediment metagenome</name>
    <dbReference type="NCBI Taxonomy" id="412755"/>
    <lineage>
        <taxon>unclassified sequences</taxon>
        <taxon>metagenomes</taxon>
        <taxon>ecological metagenomes</taxon>
    </lineage>
</organism>
<comment type="caution">
    <text evidence="1">The sequence shown here is derived from an EMBL/GenBank/DDBJ whole genome shotgun (WGS) entry which is preliminary data.</text>
</comment>
<gene>
    <name evidence="1" type="ORF">LCGC14_1768980</name>
</gene>
<accession>A0A0F9HLD8</accession>
<name>A0A0F9HLD8_9ZZZZ</name>
<reference evidence="1" key="1">
    <citation type="journal article" date="2015" name="Nature">
        <title>Complex archaea that bridge the gap between prokaryotes and eukaryotes.</title>
        <authorList>
            <person name="Spang A."/>
            <person name="Saw J.H."/>
            <person name="Jorgensen S.L."/>
            <person name="Zaremba-Niedzwiedzka K."/>
            <person name="Martijn J."/>
            <person name="Lind A.E."/>
            <person name="van Eijk R."/>
            <person name="Schleper C."/>
            <person name="Guy L."/>
            <person name="Ettema T.J."/>
        </authorList>
    </citation>
    <scope>NUCLEOTIDE SEQUENCE</scope>
</reference>
<feature type="non-terminal residue" evidence="1">
    <location>
        <position position="1"/>
    </location>
</feature>
<evidence type="ECO:0000313" key="1">
    <source>
        <dbReference type="EMBL" id="KKM03987.1"/>
    </source>
</evidence>